<dbReference type="GO" id="GO:0016987">
    <property type="term" value="F:sigma factor activity"/>
    <property type="evidence" value="ECO:0007669"/>
    <property type="project" value="InterPro"/>
</dbReference>
<feature type="compositionally biased region" description="Basic and acidic residues" evidence="1">
    <location>
        <begin position="140"/>
        <end position="150"/>
    </location>
</feature>
<feature type="region of interest" description="Disordered" evidence="1">
    <location>
        <begin position="140"/>
        <end position="160"/>
    </location>
</feature>
<dbReference type="SUPFAM" id="SSF88659">
    <property type="entry name" value="Sigma3 and sigma4 domains of RNA polymerase sigma factors"/>
    <property type="match status" value="1"/>
</dbReference>
<dbReference type="InterPro" id="IPR036388">
    <property type="entry name" value="WH-like_DNA-bd_sf"/>
</dbReference>
<dbReference type="CDD" id="cd06171">
    <property type="entry name" value="Sigma70_r4"/>
    <property type="match status" value="1"/>
</dbReference>
<dbReference type="InterPro" id="IPR013324">
    <property type="entry name" value="RNA_pol_sigma_r3/r4-like"/>
</dbReference>
<evidence type="ECO:0000256" key="1">
    <source>
        <dbReference type="SAM" id="MobiDB-lite"/>
    </source>
</evidence>
<reference evidence="3 4" key="1">
    <citation type="journal article" date="2019" name="Nat. Med.">
        <title>A library of human gut bacterial isolates paired with longitudinal multiomics data enables mechanistic microbiome research.</title>
        <authorList>
            <person name="Poyet M."/>
            <person name="Groussin M."/>
            <person name="Gibbons S.M."/>
            <person name="Avila-Pacheco J."/>
            <person name="Jiang X."/>
            <person name="Kearney S.M."/>
            <person name="Perrotta A.R."/>
            <person name="Berdy B."/>
            <person name="Zhao S."/>
            <person name="Lieberman T.D."/>
            <person name="Swanson P.K."/>
            <person name="Smith M."/>
            <person name="Roesemann S."/>
            <person name="Alexander J.E."/>
            <person name="Rich S.A."/>
            <person name="Livny J."/>
            <person name="Vlamakis H."/>
            <person name="Clish C."/>
            <person name="Bullock K."/>
            <person name="Deik A."/>
            <person name="Scott J."/>
            <person name="Pierce K.A."/>
            <person name="Xavier R.J."/>
            <person name="Alm E.J."/>
        </authorList>
    </citation>
    <scope>NUCLEOTIDE SEQUENCE [LARGE SCALE GENOMIC DNA]</scope>
    <source>
        <strain evidence="3 4">BIOML-A2</strain>
    </source>
</reference>
<dbReference type="GO" id="GO:0006352">
    <property type="term" value="P:DNA-templated transcription initiation"/>
    <property type="evidence" value="ECO:0007669"/>
    <property type="project" value="InterPro"/>
</dbReference>
<gene>
    <name evidence="3" type="ORF">GKE97_02840</name>
</gene>
<dbReference type="EMBL" id="WKPR01000003">
    <property type="protein sequence ID" value="MSB18450.1"/>
    <property type="molecule type" value="Genomic_DNA"/>
</dbReference>
<evidence type="ECO:0000259" key="2">
    <source>
        <dbReference type="Pfam" id="PF08281"/>
    </source>
</evidence>
<comment type="caution">
    <text evidence="3">The sequence shown here is derived from an EMBL/GenBank/DDBJ whole genome shotgun (WGS) entry which is preliminary data.</text>
</comment>
<dbReference type="GO" id="GO:0003677">
    <property type="term" value="F:DNA binding"/>
    <property type="evidence" value="ECO:0007669"/>
    <property type="project" value="InterPro"/>
</dbReference>
<evidence type="ECO:0000313" key="4">
    <source>
        <dbReference type="Proteomes" id="UP000434475"/>
    </source>
</evidence>
<organism evidence="3 4">
    <name type="scientific">Flavonifractor plautii</name>
    <name type="common">Fusobacterium plautii</name>
    <dbReference type="NCBI Taxonomy" id="292800"/>
    <lineage>
        <taxon>Bacteria</taxon>
        <taxon>Bacillati</taxon>
        <taxon>Bacillota</taxon>
        <taxon>Clostridia</taxon>
        <taxon>Eubacteriales</taxon>
        <taxon>Oscillospiraceae</taxon>
        <taxon>Flavonifractor</taxon>
    </lineage>
</organism>
<accession>A0A6I2R0J4</accession>
<dbReference type="InterPro" id="IPR013249">
    <property type="entry name" value="RNA_pol_sigma70_r4_t2"/>
</dbReference>
<dbReference type="Proteomes" id="UP000434475">
    <property type="component" value="Unassembled WGS sequence"/>
</dbReference>
<dbReference type="Pfam" id="PF08281">
    <property type="entry name" value="Sigma70_r4_2"/>
    <property type="match status" value="1"/>
</dbReference>
<sequence length="160" mass="17902">MRFVDVKRIALYYKAIPGMLHLLRQERAELEEEYNGLGSTAADGTPHGSSPGKPTEELGLRALENGTGERLAQIAEQERVLLEDQAVIRVCLDGLNSKYKQLVLMRYVRGYSWAKIGVRLGTPDSTARSWHERAMERLGEALEETPDHRGLAGRASRART</sequence>
<protein>
    <recommendedName>
        <fullName evidence="2">RNA polymerase sigma factor 70 region 4 type 2 domain-containing protein</fullName>
    </recommendedName>
</protein>
<proteinExistence type="predicted"/>
<feature type="region of interest" description="Disordered" evidence="1">
    <location>
        <begin position="37"/>
        <end position="57"/>
    </location>
</feature>
<name>A0A6I2R0J4_FLAPL</name>
<dbReference type="Gene3D" id="1.10.10.10">
    <property type="entry name" value="Winged helix-like DNA-binding domain superfamily/Winged helix DNA-binding domain"/>
    <property type="match status" value="1"/>
</dbReference>
<dbReference type="AlphaFoldDB" id="A0A6I2R0J4"/>
<dbReference type="RefSeq" id="WP_172697214.1">
    <property type="nucleotide sequence ID" value="NZ_WKPR01000003.1"/>
</dbReference>
<feature type="domain" description="RNA polymerase sigma factor 70 region 4 type 2" evidence="2">
    <location>
        <begin position="88"/>
        <end position="138"/>
    </location>
</feature>
<evidence type="ECO:0000313" key="3">
    <source>
        <dbReference type="EMBL" id="MSB18450.1"/>
    </source>
</evidence>